<dbReference type="GO" id="GO:0042555">
    <property type="term" value="C:MCM complex"/>
    <property type="evidence" value="ECO:0007669"/>
    <property type="project" value="UniProtKB-UniRule"/>
</dbReference>
<dbReference type="GO" id="GO:0000727">
    <property type="term" value="P:double-strand break repair via break-induced replication"/>
    <property type="evidence" value="ECO:0007669"/>
    <property type="project" value="TreeGrafter"/>
</dbReference>
<dbReference type="GO" id="GO:0005524">
    <property type="term" value="F:ATP binding"/>
    <property type="evidence" value="ECO:0007669"/>
    <property type="project" value="UniProtKB-UniRule"/>
</dbReference>
<keyword evidence="7" id="KW-0539">Nucleus</keyword>
<keyword evidence="4 6" id="KW-0238">DNA-binding</keyword>
<dbReference type="PRINTS" id="PR01657">
    <property type="entry name" value="MCMFAMILY"/>
</dbReference>
<evidence type="ECO:0000256" key="1">
    <source>
        <dbReference type="ARBA" id="ARBA00008010"/>
    </source>
</evidence>
<dbReference type="GO" id="GO:0003688">
    <property type="term" value="F:DNA replication origin binding"/>
    <property type="evidence" value="ECO:0007669"/>
    <property type="project" value="UniProtKB-UniRule"/>
</dbReference>
<gene>
    <name evidence="9" type="ORF">cand_019650</name>
</gene>
<dbReference type="InterPro" id="IPR054125">
    <property type="entry name" value="MCM5_C"/>
</dbReference>
<dbReference type="GO" id="GO:0043138">
    <property type="term" value="F:3'-5' DNA helicase activity"/>
    <property type="evidence" value="ECO:0007669"/>
    <property type="project" value="TreeGrafter"/>
</dbReference>
<dbReference type="InterPro" id="IPR018525">
    <property type="entry name" value="MCM_CS"/>
</dbReference>
<dbReference type="InterPro" id="IPR012340">
    <property type="entry name" value="NA-bd_OB-fold"/>
</dbReference>
<dbReference type="Gene3D" id="2.20.28.10">
    <property type="match status" value="1"/>
</dbReference>
<evidence type="ECO:0000256" key="5">
    <source>
        <dbReference type="ARBA" id="ARBA00023306"/>
    </source>
</evidence>
<accession>A0A1J4MT60</accession>
<feature type="domain" description="MCM C-terminal AAA(+) ATPase" evidence="8">
    <location>
        <begin position="394"/>
        <end position="600"/>
    </location>
</feature>
<name>A0A1J4MT60_9CRYT</name>
<organism evidence="9 10">
    <name type="scientific">Cryptosporidium andersoni</name>
    <dbReference type="NCBI Taxonomy" id="117008"/>
    <lineage>
        <taxon>Eukaryota</taxon>
        <taxon>Sar</taxon>
        <taxon>Alveolata</taxon>
        <taxon>Apicomplexa</taxon>
        <taxon>Conoidasida</taxon>
        <taxon>Coccidia</taxon>
        <taxon>Eucoccidiorida</taxon>
        <taxon>Eimeriorina</taxon>
        <taxon>Cryptosporidiidae</taxon>
        <taxon>Cryptosporidium</taxon>
    </lineage>
</organism>
<dbReference type="OrthoDB" id="10036721at2759"/>
<comment type="caution">
    <text evidence="9">The sequence shown here is derived from an EMBL/GenBank/DDBJ whole genome shotgun (WGS) entry which is preliminary data.</text>
</comment>
<dbReference type="GO" id="GO:0016787">
    <property type="term" value="F:hydrolase activity"/>
    <property type="evidence" value="ECO:0007669"/>
    <property type="project" value="UniProtKB-KW"/>
</dbReference>
<dbReference type="SUPFAM" id="SSF52540">
    <property type="entry name" value="P-loop containing nucleoside triphosphate hydrolases"/>
    <property type="match status" value="1"/>
</dbReference>
<dbReference type="InterPro" id="IPR031327">
    <property type="entry name" value="MCM"/>
</dbReference>
<dbReference type="PANTHER" id="PTHR11630:SF42">
    <property type="entry name" value="DNA REPLICATION LICENSING FACTOR MCM5"/>
    <property type="match status" value="1"/>
</dbReference>
<protein>
    <recommendedName>
        <fullName evidence="7">DNA replication licensing factor MCM5</fullName>
        <ecNumber evidence="7">3.6.4.12</ecNumber>
    </recommendedName>
</protein>
<dbReference type="PRINTS" id="PR01661">
    <property type="entry name" value="MCMPROTEIN5"/>
</dbReference>
<dbReference type="SUPFAM" id="SSF50249">
    <property type="entry name" value="Nucleic acid-binding proteins"/>
    <property type="match status" value="1"/>
</dbReference>
<dbReference type="Pfam" id="PF21933">
    <property type="entry name" value="MCM5_C"/>
    <property type="match status" value="1"/>
</dbReference>
<dbReference type="PROSITE" id="PS00847">
    <property type="entry name" value="MCM_1"/>
    <property type="match status" value="1"/>
</dbReference>
<dbReference type="PANTHER" id="PTHR11630">
    <property type="entry name" value="DNA REPLICATION LICENSING FACTOR MCM FAMILY MEMBER"/>
    <property type="match status" value="1"/>
</dbReference>
<evidence type="ECO:0000256" key="7">
    <source>
        <dbReference type="RuleBase" id="RU368063"/>
    </source>
</evidence>
<dbReference type="Gene3D" id="3.40.50.300">
    <property type="entry name" value="P-loop containing nucleotide triphosphate hydrolases"/>
    <property type="match status" value="1"/>
</dbReference>
<evidence type="ECO:0000256" key="4">
    <source>
        <dbReference type="ARBA" id="ARBA00023125"/>
    </source>
</evidence>
<comment type="similarity">
    <text evidence="1 6">Belongs to the MCM family.</text>
</comment>
<keyword evidence="3 6" id="KW-0067">ATP-binding</keyword>
<keyword evidence="10" id="KW-1185">Reference proteome</keyword>
<comment type="function">
    <text evidence="7">Acts as component of the MCM2-7 complex (MCM complex) which is the replicative helicase essential for 'once per cell cycle' DNA replication initiation and elongation in eukaryotic cells. The active ATPase sites in the MCM2-7 ring are formed through the interaction surfaces of two neighboring subunits such that a critical structure of a conserved arginine finger motif is provided in trans relative to the ATP-binding site of the Walker A box of the adjacent subunit. The six ATPase active sites, however, are likely to contribute differentially to the complex helicase activity.</text>
</comment>
<keyword evidence="2 6" id="KW-0547">Nucleotide-binding</keyword>
<dbReference type="AlphaFoldDB" id="A0A1J4MT60"/>
<evidence type="ECO:0000313" key="9">
    <source>
        <dbReference type="EMBL" id="OII77255.1"/>
    </source>
</evidence>
<evidence type="ECO:0000256" key="3">
    <source>
        <dbReference type="ARBA" id="ARBA00022840"/>
    </source>
</evidence>
<proteinExistence type="inferred from homology"/>
<dbReference type="Pfam" id="PF17855">
    <property type="entry name" value="MCM_lid"/>
    <property type="match status" value="1"/>
</dbReference>
<dbReference type="GO" id="GO:0005634">
    <property type="term" value="C:nucleus"/>
    <property type="evidence" value="ECO:0007669"/>
    <property type="project" value="UniProtKB-SubCell"/>
</dbReference>
<dbReference type="Gene3D" id="2.40.50.140">
    <property type="entry name" value="Nucleic acid-binding proteins"/>
    <property type="match status" value="1"/>
</dbReference>
<dbReference type="Proteomes" id="UP000186804">
    <property type="component" value="Unassembled WGS sequence"/>
</dbReference>
<comment type="catalytic activity">
    <reaction evidence="7">
        <text>ATP + H2O = ADP + phosphate + H(+)</text>
        <dbReference type="Rhea" id="RHEA:13065"/>
        <dbReference type="ChEBI" id="CHEBI:15377"/>
        <dbReference type="ChEBI" id="CHEBI:15378"/>
        <dbReference type="ChEBI" id="CHEBI:30616"/>
        <dbReference type="ChEBI" id="CHEBI:43474"/>
        <dbReference type="ChEBI" id="CHEBI:456216"/>
        <dbReference type="EC" id="3.6.4.12"/>
    </reaction>
</comment>
<dbReference type="EC" id="3.6.4.12" evidence="7"/>
<keyword evidence="5 7" id="KW-0131">Cell cycle</keyword>
<evidence type="ECO:0000256" key="6">
    <source>
        <dbReference type="RuleBase" id="RU004070"/>
    </source>
</evidence>
<comment type="subunit">
    <text evidence="7">Component of the MCM2-7 complex.</text>
</comment>
<evidence type="ECO:0000313" key="10">
    <source>
        <dbReference type="Proteomes" id="UP000186804"/>
    </source>
</evidence>
<dbReference type="FunFam" id="3.40.50.300:FF:000826">
    <property type="entry name" value="Replicative DNA helicase Mcm"/>
    <property type="match status" value="1"/>
</dbReference>
<comment type="subcellular location">
    <subcellularLocation>
        <location evidence="7">Nucleus</location>
    </subcellularLocation>
</comment>
<evidence type="ECO:0000256" key="2">
    <source>
        <dbReference type="ARBA" id="ARBA00022741"/>
    </source>
</evidence>
<dbReference type="SMART" id="SM00350">
    <property type="entry name" value="MCM"/>
    <property type="match status" value="1"/>
</dbReference>
<evidence type="ECO:0000259" key="8">
    <source>
        <dbReference type="PROSITE" id="PS50051"/>
    </source>
</evidence>
<keyword evidence="7" id="KW-0378">Hydrolase</keyword>
<dbReference type="Gene3D" id="3.30.1640.10">
    <property type="entry name" value="mini-chromosome maintenance (MCM) complex, chain A, domain 1"/>
    <property type="match status" value="1"/>
</dbReference>
<dbReference type="PROSITE" id="PS50051">
    <property type="entry name" value="MCM_2"/>
    <property type="match status" value="1"/>
</dbReference>
<dbReference type="Pfam" id="PF17207">
    <property type="entry name" value="MCM_OB"/>
    <property type="match status" value="1"/>
</dbReference>
<dbReference type="InterPro" id="IPR033762">
    <property type="entry name" value="MCM_OB"/>
</dbReference>
<dbReference type="GO" id="GO:0006270">
    <property type="term" value="P:DNA replication initiation"/>
    <property type="evidence" value="ECO:0007669"/>
    <property type="project" value="UniProtKB-UniRule"/>
</dbReference>
<dbReference type="RefSeq" id="XP_067069101.1">
    <property type="nucleotide sequence ID" value="XM_067212195.1"/>
</dbReference>
<keyword evidence="7" id="KW-0347">Helicase</keyword>
<dbReference type="EMBL" id="LRBS01000043">
    <property type="protein sequence ID" value="OII77255.1"/>
    <property type="molecule type" value="Genomic_DNA"/>
</dbReference>
<dbReference type="VEuPathDB" id="CryptoDB:cand_019650"/>
<reference evidence="9 10" key="1">
    <citation type="submission" date="2016-10" db="EMBL/GenBank/DDBJ databases">
        <title>Reductive evolution of mitochondrial metabolism and differential evolution of invasion-related proteins in Cryptosporidium.</title>
        <authorList>
            <person name="Liu S."/>
            <person name="Roellig D.M."/>
            <person name="Guo Y."/>
            <person name="Li N."/>
            <person name="Frace M.A."/>
            <person name="Tang K."/>
            <person name="Zhang L."/>
            <person name="Feng Y."/>
            <person name="Xiao L."/>
        </authorList>
    </citation>
    <scope>NUCLEOTIDE SEQUENCE [LARGE SCALE GENOMIC DNA]</scope>
    <source>
        <strain evidence="9">30847</strain>
    </source>
</reference>
<dbReference type="InterPro" id="IPR027417">
    <property type="entry name" value="P-loop_NTPase"/>
</dbReference>
<dbReference type="InterPro" id="IPR041562">
    <property type="entry name" value="MCM_lid"/>
</dbReference>
<dbReference type="GeneID" id="92366149"/>
<keyword evidence="7" id="KW-0235">DNA replication</keyword>
<dbReference type="InterPro" id="IPR008048">
    <property type="entry name" value="MCM5"/>
</dbReference>
<dbReference type="InterPro" id="IPR001208">
    <property type="entry name" value="MCM_dom"/>
</dbReference>
<dbReference type="GO" id="GO:0017116">
    <property type="term" value="F:single-stranded DNA helicase activity"/>
    <property type="evidence" value="ECO:0007669"/>
    <property type="project" value="TreeGrafter"/>
</dbReference>
<sequence length="807" mass="88886">MLGATSGAVYYGSATIDGNQGVEWINENEGNVANSGLLTVEECRQKFNYFIRNFNLDGHYIYRERLISNVSIGNYSLIIETHHLTADDIAGSEVGAATADHTSIDDIQSQKDGTSGIGISRGVVSSTGLIQCFRRAPLRYIPICEQVLKEIYLDITGSVKNASLELEMTFDSIPDIQLQLISNQEQTLIRDLKSGAMEKLVVVPGIIIQASRPQKKAIKLRIMCRQCKVIRTLNIPVWRQGVLLPRVCGTVPTSEVPKCPLDPFIILSDESEYIDIQSMKFQELPEHVPTGDIPRHITLHITRNLIDKAIPGNRLHVIGVLSSVEKETSSRGISSSGMSSIRSSYLHVLGLMGYKSSGELKFFNSPSNLVVSSLLSDRYNEIEEFRRLAATPNIQELIMRSIAPAIYGNGLIKQAIACLLFSGSAKTLPDGTKIRGDLNILLLGDPSTAKSQLLKFVEQAAPICIYTSGKGSSAAGLTAAIVRDHSNGVYALEGGAMVLADGGVVCIDEFDKMRDDDRVAIHEAMEQQTISIAKAGITTILKAQCSILAAANPSFGSYDETKDITQQHDFESTILSRFDLIFLLKDEKDITRDKLIASHIVDLHSGNTKDGLTFGAGNSNADDESILPLEKLQRYISFCRQNIHPRLSLDAATILENFYVQIREENRSNNSGNKITARKERIPITVRQLEAITRIAESLAKMEMQSIASERHIEMAIKLFTKATMEAIRSNILWIDNLSPSEQAAIVDAENAIKTRLPIKARASKTTVVKDLALVGFDPHYLSKAIKILVQKGDLIERSDYSIVRVR</sequence>
<dbReference type="Pfam" id="PF00493">
    <property type="entry name" value="MCM"/>
    <property type="match status" value="1"/>
</dbReference>
<dbReference type="GO" id="GO:0003697">
    <property type="term" value="F:single-stranded DNA binding"/>
    <property type="evidence" value="ECO:0007669"/>
    <property type="project" value="TreeGrafter"/>
</dbReference>